<keyword evidence="9" id="KW-0472">Membrane</keyword>
<dbReference type="EMBL" id="CP064782">
    <property type="protein sequence ID" value="QWT49124.1"/>
    <property type="molecule type" value="Genomic_DNA"/>
</dbReference>
<dbReference type="Proteomes" id="UP000683428">
    <property type="component" value="Chromosome"/>
</dbReference>
<evidence type="ECO:0000256" key="2">
    <source>
        <dbReference type="ARBA" id="ARBA00006555"/>
    </source>
</evidence>
<dbReference type="GO" id="GO:0031992">
    <property type="term" value="F:energy transducer activity"/>
    <property type="evidence" value="ECO:0007669"/>
    <property type="project" value="TreeGrafter"/>
</dbReference>
<dbReference type="PROSITE" id="PS52015">
    <property type="entry name" value="TONB_CTD"/>
    <property type="match status" value="1"/>
</dbReference>
<dbReference type="PANTHER" id="PTHR33446">
    <property type="entry name" value="PROTEIN TONB-RELATED"/>
    <property type="match status" value="1"/>
</dbReference>
<keyword evidence="7" id="KW-0653">Protein transport</keyword>
<evidence type="ECO:0000256" key="5">
    <source>
        <dbReference type="ARBA" id="ARBA00022519"/>
    </source>
</evidence>
<dbReference type="KEGG" id="aiq:Azoinq_00420"/>
<accession>A0A975SNM8</accession>
<dbReference type="InterPro" id="IPR006260">
    <property type="entry name" value="TonB/TolA_C"/>
</dbReference>
<protein>
    <submittedName>
        <fullName evidence="12">Energy transducer TonB</fullName>
    </submittedName>
</protein>
<evidence type="ECO:0000256" key="10">
    <source>
        <dbReference type="SAM" id="MobiDB-lite"/>
    </source>
</evidence>
<dbReference type="InterPro" id="IPR037682">
    <property type="entry name" value="TonB_C"/>
</dbReference>
<evidence type="ECO:0000256" key="1">
    <source>
        <dbReference type="ARBA" id="ARBA00004383"/>
    </source>
</evidence>
<keyword evidence="13" id="KW-1185">Reference proteome</keyword>
<dbReference type="AlphaFoldDB" id="A0A975SNM8"/>
<keyword evidence="6" id="KW-0812">Transmembrane</keyword>
<sequence>MDTLIYRPLPSPEDSWAFSWALGGSLLAHGLLLGATLAWRGQPPQLKPIPVIEVALGQAPAGEPAPAKVSPPAHPLPRWAQAPLAHLHPHTPPIPVPRSRAPLPTPIHASASPQGTVAAPRPGPAPTAESGHGAPVAEAGEGGPSSGDTGQRGSSVGTGGKTQQPYALTAPVPPYPPLARREGTEGKVKLKVLISEEGRVTGVSLFRSSGSPLLDQAALDTLEKWRFSPAMENGRRVAAWVVVPVVFSLH</sequence>
<keyword evidence="5" id="KW-0997">Cell inner membrane</keyword>
<feature type="domain" description="TonB C-terminal" evidence="11">
    <location>
        <begin position="160"/>
        <end position="250"/>
    </location>
</feature>
<evidence type="ECO:0000256" key="3">
    <source>
        <dbReference type="ARBA" id="ARBA00022448"/>
    </source>
</evidence>
<evidence type="ECO:0000313" key="12">
    <source>
        <dbReference type="EMBL" id="QWT49124.1"/>
    </source>
</evidence>
<keyword evidence="4" id="KW-1003">Cell membrane</keyword>
<evidence type="ECO:0000313" key="13">
    <source>
        <dbReference type="Proteomes" id="UP000683428"/>
    </source>
</evidence>
<comment type="subcellular location">
    <subcellularLocation>
        <location evidence="1">Cell inner membrane</location>
        <topology evidence="1">Single-pass membrane protein</topology>
        <orientation evidence="1">Periplasmic side</orientation>
    </subcellularLocation>
</comment>
<evidence type="ECO:0000256" key="4">
    <source>
        <dbReference type="ARBA" id="ARBA00022475"/>
    </source>
</evidence>
<dbReference type="NCBIfam" id="TIGR01352">
    <property type="entry name" value="tonB_Cterm"/>
    <property type="match status" value="1"/>
</dbReference>
<organism evidence="12 13">
    <name type="scientific">Azospira inquinata</name>
    <dbReference type="NCBI Taxonomy" id="2785627"/>
    <lineage>
        <taxon>Bacteria</taxon>
        <taxon>Pseudomonadati</taxon>
        <taxon>Pseudomonadota</taxon>
        <taxon>Betaproteobacteria</taxon>
        <taxon>Rhodocyclales</taxon>
        <taxon>Rhodocyclaceae</taxon>
        <taxon>Azospira</taxon>
    </lineage>
</organism>
<feature type="compositionally biased region" description="Polar residues" evidence="10">
    <location>
        <begin position="146"/>
        <end position="166"/>
    </location>
</feature>
<dbReference type="InterPro" id="IPR051045">
    <property type="entry name" value="TonB-dependent_transducer"/>
</dbReference>
<dbReference type="GO" id="GO:0015031">
    <property type="term" value="P:protein transport"/>
    <property type="evidence" value="ECO:0007669"/>
    <property type="project" value="UniProtKB-KW"/>
</dbReference>
<evidence type="ECO:0000259" key="11">
    <source>
        <dbReference type="PROSITE" id="PS52015"/>
    </source>
</evidence>
<dbReference type="Pfam" id="PF03544">
    <property type="entry name" value="TonB_C"/>
    <property type="match status" value="1"/>
</dbReference>
<dbReference type="GO" id="GO:0098797">
    <property type="term" value="C:plasma membrane protein complex"/>
    <property type="evidence" value="ECO:0007669"/>
    <property type="project" value="TreeGrafter"/>
</dbReference>
<evidence type="ECO:0000256" key="6">
    <source>
        <dbReference type="ARBA" id="ARBA00022692"/>
    </source>
</evidence>
<reference evidence="12" key="1">
    <citation type="submission" date="2020-11" db="EMBL/GenBank/DDBJ databases">
        <title>Azospira inquinata sp. nov.</title>
        <authorList>
            <person name="Moe W.M."/>
            <person name="Mikes M.C."/>
        </authorList>
    </citation>
    <scope>NUCLEOTIDE SEQUENCE</scope>
    <source>
        <strain evidence="12">Azo-3</strain>
    </source>
</reference>
<comment type="similarity">
    <text evidence="2">Belongs to the TonB family.</text>
</comment>
<keyword evidence="8" id="KW-1133">Transmembrane helix</keyword>
<name>A0A975SNM8_9RHOO</name>
<evidence type="ECO:0000256" key="9">
    <source>
        <dbReference type="ARBA" id="ARBA00023136"/>
    </source>
</evidence>
<evidence type="ECO:0000256" key="8">
    <source>
        <dbReference type="ARBA" id="ARBA00022989"/>
    </source>
</evidence>
<feature type="region of interest" description="Disordered" evidence="10">
    <location>
        <begin position="86"/>
        <end position="181"/>
    </location>
</feature>
<gene>
    <name evidence="12" type="ORF">Azoinq_00420</name>
</gene>
<keyword evidence="3" id="KW-0813">Transport</keyword>
<proteinExistence type="inferred from homology"/>
<evidence type="ECO:0000256" key="7">
    <source>
        <dbReference type="ARBA" id="ARBA00022927"/>
    </source>
</evidence>
<dbReference type="PANTHER" id="PTHR33446:SF2">
    <property type="entry name" value="PROTEIN TONB"/>
    <property type="match status" value="1"/>
</dbReference>
<dbReference type="RefSeq" id="WP_216127987.1">
    <property type="nucleotide sequence ID" value="NZ_CP064782.1"/>
</dbReference>
<dbReference type="GO" id="GO:0055085">
    <property type="term" value="P:transmembrane transport"/>
    <property type="evidence" value="ECO:0007669"/>
    <property type="project" value="InterPro"/>
</dbReference>